<proteinExistence type="predicted"/>
<evidence type="ECO:0000313" key="2">
    <source>
        <dbReference type="Proteomes" id="UP000186601"/>
    </source>
</evidence>
<gene>
    <name evidence="1" type="ORF">PHLCEN_2v761</name>
</gene>
<accession>A0A2R6S530</accession>
<name>A0A2R6S530_9APHY</name>
<organism evidence="1 2">
    <name type="scientific">Hermanssonia centrifuga</name>
    <dbReference type="NCBI Taxonomy" id="98765"/>
    <lineage>
        <taxon>Eukaryota</taxon>
        <taxon>Fungi</taxon>
        <taxon>Dikarya</taxon>
        <taxon>Basidiomycota</taxon>
        <taxon>Agaricomycotina</taxon>
        <taxon>Agaricomycetes</taxon>
        <taxon>Polyporales</taxon>
        <taxon>Meruliaceae</taxon>
        <taxon>Hermanssonia</taxon>
    </lineage>
</organism>
<dbReference type="Proteomes" id="UP000186601">
    <property type="component" value="Unassembled WGS sequence"/>
</dbReference>
<evidence type="ECO:0000313" key="1">
    <source>
        <dbReference type="EMBL" id="PSS37397.1"/>
    </source>
</evidence>
<dbReference type="EMBL" id="MLYV02000045">
    <property type="protein sequence ID" value="PSS37397.1"/>
    <property type="molecule type" value="Genomic_DNA"/>
</dbReference>
<protein>
    <submittedName>
        <fullName evidence="1">Uncharacterized protein</fullName>
    </submittedName>
</protein>
<sequence>MIAYTDSIIVRDTVRVADSDIPICKIDARGTNNEEFKVILGTTITSAEIMMTISAMKAVIMTQSIHLFWL</sequence>
<dbReference type="AlphaFoldDB" id="A0A2R6S530"/>
<keyword evidence="2" id="KW-1185">Reference proteome</keyword>
<comment type="caution">
    <text evidence="1">The sequence shown here is derived from an EMBL/GenBank/DDBJ whole genome shotgun (WGS) entry which is preliminary data.</text>
</comment>
<reference evidence="1 2" key="1">
    <citation type="submission" date="2018-02" db="EMBL/GenBank/DDBJ databases">
        <title>Genome sequence of the basidiomycete white-rot fungus Phlebia centrifuga.</title>
        <authorList>
            <person name="Granchi Z."/>
            <person name="Peng M."/>
            <person name="de Vries R.P."/>
            <person name="Hilden K."/>
            <person name="Makela M.R."/>
            <person name="Grigoriev I."/>
            <person name="Riley R."/>
        </authorList>
    </citation>
    <scope>NUCLEOTIDE SEQUENCE [LARGE SCALE GENOMIC DNA]</scope>
    <source>
        <strain evidence="1 2">FBCC195</strain>
    </source>
</reference>